<dbReference type="EMBL" id="NBBI01000012">
    <property type="protein sequence ID" value="OWK27617.1"/>
    <property type="molecule type" value="Genomic_DNA"/>
</dbReference>
<dbReference type="OrthoDB" id="7558887at2"/>
<dbReference type="RefSeq" id="WP_158212221.1">
    <property type="nucleotide sequence ID" value="NZ_NBBI01000012.1"/>
</dbReference>
<evidence type="ECO:0008006" key="4">
    <source>
        <dbReference type="Google" id="ProtNLM"/>
    </source>
</evidence>
<protein>
    <recommendedName>
        <fullName evidence="4">DUF4230 domain-containing protein</fullName>
    </recommendedName>
</protein>
<gene>
    <name evidence="2" type="ORF">SPDO_32050</name>
</gene>
<proteinExistence type="predicted"/>
<dbReference type="AlphaFoldDB" id="A0A245ZD58"/>
<comment type="caution">
    <text evidence="2">The sequence shown here is derived from an EMBL/GenBank/DDBJ whole genome shotgun (WGS) entry which is preliminary data.</text>
</comment>
<sequence>MNDGANGGVNRGRTLRDAALLVAVIVGLALTVAIGVATYLGYRYVTEEKLVSTDKDGVATAQVVAATLYGRSDLRVSRLSGVVQGTARSSRLWGWLNASQVVKAPFEVNYFVNMARLDASDFRMSEDGRRIEITVPDVTVERPNVDLARTSLNNVTGVFVTRNAMMEMGTKVAASAQRTAAERANSAENRTKAREYGREAIARLFTGALRAARVDAEVSVRFEGEPRAADGERWDMSRSLEEVLGQAK</sequence>
<feature type="transmembrane region" description="Helical" evidence="1">
    <location>
        <begin position="20"/>
        <end position="42"/>
    </location>
</feature>
<name>A0A245ZD58_9SPHN</name>
<dbReference type="Pfam" id="PF14014">
    <property type="entry name" value="DUF4230"/>
    <property type="match status" value="1"/>
</dbReference>
<accession>A0A245ZD58</accession>
<evidence type="ECO:0000256" key="1">
    <source>
        <dbReference type="SAM" id="Phobius"/>
    </source>
</evidence>
<keyword evidence="1" id="KW-1133">Transmembrane helix</keyword>
<keyword evidence="1" id="KW-0812">Transmembrane</keyword>
<keyword evidence="3" id="KW-1185">Reference proteome</keyword>
<keyword evidence="1" id="KW-0472">Membrane</keyword>
<dbReference type="Proteomes" id="UP000197290">
    <property type="component" value="Unassembled WGS sequence"/>
</dbReference>
<evidence type="ECO:0000313" key="3">
    <source>
        <dbReference type="Proteomes" id="UP000197290"/>
    </source>
</evidence>
<organism evidence="2 3">
    <name type="scientific">Sphingomonas dokdonensis</name>
    <dbReference type="NCBI Taxonomy" id="344880"/>
    <lineage>
        <taxon>Bacteria</taxon>
        <taxon>Pseudomonadati</taxon>
        <taxon>Pseudomonadota</taxon>
        <taxon>Alphaproteobacteria</taxon>
        <taxon>Sphingomonadales</taxon>
        <taxon>Sphingomonadaceae</taxon>
        <taxon>Sphingomonas</taxon>
    </lineage>
</organism>
<evidence type="ECO:0000313" key="2">
    <source>
        <dbReference type="EMBL" id="OWK27617.1"/>
    </source>
</evidence>
<reference evidence="2 3" key="1">
    <citation type="submission" date="2017-03" db="EMBL/GenBank/DDBJ databases">
        <title>Genome sequence of Sphingomonas dokdonensis DSM 21029.</title>
        <authorList>
            <person name="Poehlein A."/>
            <person name="Wuebbeler J.H."/>
            <person name="Steinbuechel A."/>
            <person name="Daniel R."/>
        </authorList>
    </citation>
    <scope>NUCLEOTIDE SEQUENCE [LARGE SCALE GENOMIC DNA]</scope>
    <source>
        <strain evidence="2 3">DSM 21029</strain>
    </source>
</reference>
<dbReference type="InterPro" id="IPR025324">
    <property type="entry name" value="DUF4230"/>
</dbReference>